<dbReference type="GO" id="GO:0050501">
    <property type="term" value="F:hyaluronan synthase activity"/>
    <property type="evidence" value="ECO:0007669"/>
    <property type="project" value="UniProtKB-EC"/>
</dbReference>
<proteinExistence type="predicted"/>
<dbReference type="EMBL" id="CZAO01000010">
    <property type="protein sequence ID" value="CUP73363.1"/>
    <property type="molecule type" value="Genomic_DNA"/>
</dbReference>
<dbReference type="InterPro" id="IPR050834">
    <property type="entry name" value="Glycosyltransf_2"/>
</dbReference>
<evidence type="ECO:0000313" key="3">
    <source>
        <dbReference type="Proteomes" id="UP000095766"/>
    </source>
</evidence>
<dbReference type="AlphaFoldDB" id="A0A174QJG7"/>
<dbReference type="EC" id="2.4.1.212" evidence="2"/>
<keyword evidence="2" id="KW-0808">Transferase</keyword>
<dbReference type="CDD" id="cd00761">
    <property type="entry name" value="Glyco_tranf_GTA_type"/>
    <property type="match status" value="1"/>
</dbReference>
<dbReference type="InterPro" id="IPR001173">
    <property type="entry name" value="Glyco_trans_2-like"/>
</dbReference>
<dbReference type="PANTHER" id="PTHR43685">
    <property type="entry name" value="GLYCOSYLTRANSFERASE"/>
    <property type="match status" value="1"/>
</dbReference>
<organism evidence="2 3">
    <name type="scientific">Bacteroides uniformis</name>
    <dbReference type="NCBI Taxonomy" id="820"/>
    <lineage>
        <taxon>Bacteria</taxon>
        <taxon>Pseudomonadati</taxon>
        <taxon>Bacteroidota</taxon>
        <taxon>Bacteroidia</taxon>
        <taxon>Bacteroidales</taxon>
        <taxon>Bacteroidaceae</taxon>
        <taxon>Bacteroides</taxon>
    </lineage>
</organism>
<feature type="domain" description="Glycosyltransferase 2-like" evidence="1">
    <location>
        <begin position="4"/>
        <end position="132"/>
    </location>
</feature>
<sequence>MQVTVLMPVYNAERFLDDSIGSLLSQTIKDWKLICIDDGSTDSSLQILRKYEADNERIKVLVQENAGPAVARAKAIEFVDTEYVSILDSDDAYAPDYVELMLKRAEETNADSIVPDVEFGYGNTKKIPNLFKSNHLNGQTLIKDGKQAFAMTIPWKLHGWQMIRTSLAKQYYTVANASYSKFNSDEYITRLLYLKSKKVALCDAEYLYRIGEGSITRSPSLKKLDYLITIDKLIELIKEEKIPTNVLLNLYNDYYATLKSMATLVLQLPINEQKEGKRRIMIAYNESYRKNMTLQLIMQAPFRTKIKFTLSLISQKFIL</sequence>
<evidence type="ECO:0000313" key="2">
    <source>
        <dbReference type="EMBL" id="CUP73363.1"/>
    </source>
</evidence>
<dbReference type="RefSeq" id="WP_057253245.1">
    <property type="nucleotide sequence ID" value="NZ_CZAO01000010.1"/>
</dbReference>
<dbReference type="InterPro" id="IPR029044">
    <property type="entry name" value="Nucleotide-diphossugar_trans"/>
</dbReference>
<accession>A0A174QJG7</accession>
<reference evidence="2 3" key="1">
    <citation type="submission" date="2015-09" db="EMBL/GenBank/DDBJ databases">
        <authorList>
            <consortium name="Pathogen Informatics"/>
        </authorList>
    </citation>
    <scope>NUCLEOTIDE SEQUENCE [LARGE SCALE GENOMIC DNA]</scope>
    <source>
        <strain evidence="2 3">2789STDY5834898</strain>
    </source>
</reference>
<dbReference type="Proteomes" id="UP000095766">
    <property type="component" value="Unassembled WGS sequence"/>
</dbReference>
<dbReference type="Gene3D" id="3.90.550.10">
    <property type="entry name" value="Spore Coat Polysaccharide Biosynthesis Protein SpsA, Chain A"/>
    <property type="match status" value="1"/>
</dbReference>
<dbReference type="PANTHER" id="PTHR43685:SF2">
    <property type="entry name" value="GLYCOSYLTRANSFERASE 2-LIKE DOMAIN-CONTAINING PROTEIN"/>
    <property type="match status" value="1"/>
</dbReference>
<gene>
    <name evidence="2" type="primary">hyaD_3</name>
    <name evidence="2" type="ORF">ERS852510_02208</name>
</gene>
<dbReference type="SUPFAM" id="SSF53448">
    <property type="entry name" value="Nucleotide-diphospho-sugar transferases"/>
    <property type="match status" value="1"/>
</dbReference>
<evidence type="ECO:0000259" key="1">
    <source>
        <dbReference type="Pfam" id="PF00535"/>
    </source>
</evidence>
<dbReference type="Pfam" id="PF00535">
    <property type="entry name" value="Glycos_transf_2"/>
    <property type="match status" value="1"/>
</dbReference>
<keyword evidence="2" id="KW-0328">Glycosyltransferase</keyword>
<protein>
    <submittedName>
        <fullName evidence="2">Putative LPS biosynthesis glycosyl transferase</fullName>
        <ecNumber evidence="2">2.4.1.212</ecNumber>
    </submittedName>
</protein>
<name>A0A174QJG7_BACUN</name>